<feature type="domain" description="DUF4232" evidence="3">
    <location>
        <begin position="89"/>
        <end position="211"/>
    </location>
</feature>
<gene>
    <name evidence="4" type="ORF">OG222_10150</name>
</gene>
<feature type="chain" id="PRO_5043546951" evidence="2">
    <location>
        <begin position="24"/>
        <end position="216"/>
    </location>
</feature>
<proteinExistence type="predicted"/>
<name>A0AAU1LQ96_9ACTN</name>
<evidence type="ECO:0000256" key="1">
    <source>
        <dbReference type="SAM" id="MobiDB-lite"/>
    </source>
</evidence>
<evidence type="ECO:0000313" key="4">
    <source>
        <dbReference type="EMBL" id="WTQ73430.1"/>
    </source>
</evidence>
<organism evidence="4">
    <name type="scientific">Streptomyces sp. NBC_00148</name>
    <dbReference type="NCBI Taxonomy" id="2903626"/>
    <lineage>
        <taxon>Bacteria</taxon>
        <taxon>Bacillati</taxon>
        <taxon>Actinomycetota</taxon>
        <taxon>Actinomycetes</taxon>
        <taxon>Kitasatosporales</taxon>
        <taxon>Streptomycetaceae</taxon>
        <taxon>Streptomyces</taxon>
    </lineage>
</organism>
<feature type="compositionally biased region" description="Low complexity" evidence="1">
    <location>
        <begin position="28"/>
        <end position="64"/>
    </location>
</feature>
<feature type="signal peptide" evidence="2">
    <location>
        <begin position="1"/>
        <end position="23"/>
    </location>
</feature>
<keyword evidence="2" id="KW-0732">Signal</keyword>
<reference evidence="4" key="1">
    <citation type="submission" date="2022-10" db="EMBL/GenBank/DDBJ databases">
        <title>The complete genomes of actinobacterial strains from the NBC collection.</title>
        <authorList>
            <person name="Joergensen T.S."/>
            <person name="Alvarez Arevalo M."/>
            <person name="Sterndorff E.B."/>
            <person name="Faurdal D."/>
            <person name="Vuksanovic O."/>
            <person name="Mourched A.-S."/>
            <person name="Charusanti P."/>
            <person name="Shaw S."/>
            <person name="Blin K."/>
            <person name="Weber T."/>
        </authorList>
    </citation>
    <scope>NUCLEOTIDE SEQUENCE</scope>
    <source>
        <strain evidence="4">NBC_00148</strain>
    </source>
</reference>
<dbReference type="Pfam" id="PF14016">
    <property type="entry name" value="DUF4232"/>
    <property type="match status" value="1"/>
</dbReference>
<accession>A0AAU1LQ96</accession>
<sequence length="216" mass="21420">MRTKTLTLAALTLAAGLSLTACQGGGDSAASTTGSGASSSSADNSASADSSASGDSGASDGKASTGDDDATTTQSAEGSGNGQITTGTCKTENLDFSTTHGMGEGMLTIRLKNTGGDACTLKGFPGVDLRSQDASGPLSAQRSDLDAPVVNLADGETTRFTLHYPQAEGSGAYVSAIEVTPPNETHSKALSVSLRLQIADGADQKVVVDPVGTGKQ</sequence>
<protein>
    <submittedName>
        <fullName evidence="4">DUF4232 domain-containing protein</fullName>
    </submittedName>
</protein>
<evidence type="ECO:0000256" key="2">
    <source>
        <dbReference type="SAM" id="SignalP"/>
    </source>
</evidence>
<evidence type="ECO:0000259" key="3">
    <source>
        <dbReference type="Pfam" id="PF14016"/>
    </source>
</evidence>
<dbReference type="EMBL" id="CP108169">
    <property type="protein sequence ID" value="WTQ73430.1"/>
    <property type="molecule type" value="Genomic_DNA"/>
</dbReference>
<dbReference type="AlphaFoldDB" id="A0AAU1LQ96"/>
<feature type="region of interest" description="Disordered" evidence="1">
    <location>
        <begin position="25"/>
        <end position="89"/>
    </location>
</feature>
<dbReference type="PROSITE" id="PS51257">
    <property type="entry name" value="PROKAR_LIPOPROTEIN"/>
    <property type="match status" value="1"/>
</dbReference>
<dbReference type="InterPro" id="IPR025326">
    <property type="entry name" value="DUF4232"/>
</dbReference>